<reference evidence="1 2" key="1">
    <citation type="submission" date="2019-08" db="EMBL/GenBank/DDBJ databases">
        <title>Whole genome of Aphis craccivora.</title>
        <authorList>
            <person name="Voronova N.V."/>
            <person name="Shulinski R.S."/>
            <person name="Bandarenka Y.V."/>
            <person name="Zhorov D.G."/>
            <person name="Warner D."/>
        </authorList>
    </citation>
    <scope>NUCLEOTIDE SEQUENCE [LARGE SCALE GENOMIC DNA]</scope>
    <source>
        <strain evidence="1">180601</strain>
        <tissue evidence="1">Whole Body</tissue>
    </source>
</reference>
<dbReference type="GO" id="GO:0003964">
    <property type="term" value="F:RNA-directed DNA polymerase activity"/>
    <property type="evidence" value="ECO:0007669"/>
    <property type="project" value="UniProtKB-KW"/>
</dbReference>
<feature type="non-terminal residue" evidence="1">
    <location>
        <position position="135"/>
    </location>
</feature>
<gene>
    <name evidence="1" type="ORF">FWK35_00008972</name>
</gene>
<dbReference type="EMBL" id="VUJU01000057">
    <property type="protein sequence ID" value="KAF0773478.1"/>
    <property type="molecule type" value="Genomic_DNA"/>
</dbReference>
<keyword evidence="1" id="KW-0808">Transferase</keyword>
<dbReference type="Proteomes" id="UP000478052">
    <property type="component" value="Unassembled WGS sequence"/>
</dbReference>
<dbReference type="AlphaFoldDB" id="A0A6G0ZPI8"/>
<sequence length="135" mass="15899">LTLQLVPIDRLSCDYFTIFDLCFFFQYSLDSGIYSDLFKLIFVTLTFKSGDTSDRKNNKGFAPVIQLQHTTLRTLKETKQVDVIYTDFRKAYDRTNHKTIMKILVSSEFGESLLSWFCRIYDQHKVYYTVLYGVP</sequence>
<dbReference type="OrthoDB" id="426210at2759"/>
<comment type="caution">
    <text evidence="1">The sequence shown here is derived from an EMBL/GenBank/DDBJ whole genome shotgun (WGS) entry which is preliminary data.</text>
</comment>
<feature type="non-terminal residue" evidence="1">
    <location>
        <position position="1"/>
    </location>
</feature>
<keyword evidence="2" id="KW-1185">Reference proteome</keyword>
<proteinExistence type="predicted"/>
<keyword evidence="1" id="KW-0695">RNA-directed DNA polymerase</keyword>
<evidence type="ECO:0000313" key="1">
    <source>
        <dbReference type="EMBL" id="KAF0773478.1"/>
    </source>
</evidence>
<evidence type="ECO:0000313" key="2">
    <source>
        <dbReference type="Proteomes" id="UP000478052"/>
    </source>
</evidence>
<organism evidence="1 2">
    <name type="scientific">Aphis craccivora</name>
    <name type="common">Cowpea aphid</name>
    <dbReference type="NCBI Taxonomy" id="307492"/>
    <lineage>
        <taxon>Eukaryota</taxon>
        <taxon>Metazoa</taxon>
        <taxon>Ecdysozoa</taxon>
        <taxon>Arthropoda</taxon>
        <taxon>Hexapoda</taxon>
        <taxon>Insecta</taxon>
        <taxon>Pterygota</taxon>
        <taxon>Neoptera</taxon>
        <taxon>Paraneoptera</taxon>
        <taxon>Hemiptera</taxon>
        <taxon>Sternorrhyncha</taxon>
        <taxon>Aphidomorpha</taxon>
        <taxon>Aphidoidea</taxon>
        <taxon>Aphididae</taxon>
        <taxon>Aphidini</taxon>
        <taxon>Aphis</taxon>
        <taxon>Aphis</taxon>
    </lineage>
</organism>
<keyword evidence="1" id="KW-0548">Nucleotidyltransferase</keyword>
<accession>A0A6G0ZPI8</accession>
<name>A0A6G0ZPI8_APHCR</name>
<protein>
    <submittedName>
        <fullName evidence="1">RNA-directed DNA polymerase from mobile element jockey</fullName>
    </submittedName>
</protein>